<organism evidence="2 3">
    <name type="scientific">Haloferax namakaokahaiae</name>
    <dbReference type="NCBI Taxonomy" id="1748331"/>
    <lineage>
        <taxon>Archaea</taxon>
        <taxon>Methanobacteriati</taxon>
        <taxon>Methanobacteriota</taxon>
        <taxon>Stenosarchaea group</taxon>
        <taxon>Halobacteria</taxon>
        <taxon>Halobacteriales</taxon>
        <taxon>Haloferacaceae</taxon>
        <taxon>Haloferax</taxon>
    </lineage>
</organism>
<evidence type="ECO:0000313" key="2">
    <source>
        <dbReference type="EMBL" id="MFC7204886.1"/>
    </source>
</evidence>
<dbReference type="RefSeq" id="WP_390224974.1">
    <property type="nucleotide sequence ID" value="NZ_JBHTAA010000005.1"/>
</dbReference>
<feature type="compositionally biased region" description="Polar residues" evidence="1">
    <location>
        <begin position="196"/>
        <end position="207"/>
    </location>
</feature>
<accession>A0ABD5ZHY0</accession>
<evidence type="ECO:0000256" key="1">
    <source>
        <dbReference type="SAM" id="MobiDB-lite"/>
    </source>
</evidence>
<dbReference type="Pfam" id="PF24336">
    <property type="entry name" value="DUF7504"/>
    <property type="match status" value="1"/>
</dbReference>
<keyword evidence="3" id="KW-1185">Reference proteome</keyword>
<evidence type="ECO:0008006" key="4">
    <source>
        <dbReference type="Google" id="ProtNLM"/>
    </source>
</evidence>
<feature type="compositionally biased region" description="Acidic residues" evidence="1">
    <location>
        <begin position="180"/>
        <end position="191"/>
    </location>
</feature>
<comment type="caution">
    <text evidence="2">The sequence shown here is derived from an EMBL/GenBank/DDBJ whole genome shotgun (WGS) entry which is preliminary data.</text>
</comment>
<proteinExistence type="predicted"/>
<protein>
    <recommendedName>
        <fullName evidence="4">Recombinase RecA</fullName>
    </recommendedName>
</protein>
<dbReference type="AlphaFoldDB" id="A0ABD5ZHY0"/>
<sequence>MIQGELLDERTSCQSLLVLGSGRSADVSQLVEVDSPSQTPLLAISFSPQASPRPDYWEQHIGFRPADVVLITTESGADQSADDGSVSYVTAPSALTGIGMQATEQLASWDDESDLRPLVVVDSLTILLQYVSVKSLYRFLHALTVRLDASNARGVFYLDPMTQDDQTVYTFASLFDAIAEPDDSDDSDDSDERTNGHASSAWSVRTR</sequence>
<name>A0ABD5ZHY0_9EURY</name>
<evidence type="ECO:0000313" key="3">
    <source>
        <dbReference type="Proteomes" id="UP001596481"/>
    </source>
</evidence>
<dbReference type="Proteomes" id="UP001596481">
    <property type="component" value="Unassembled WGS sequence"/>
</dbReference>
<gene>
    <name evidence="2" type="ORF">ACFQJC_15320</name>
</gene>
<dbReference type="InterPro" id="IPR055927">
    <property type="entry name" value="DUF7504"/>
</dbReference>
<reference evidence="2 3" key="1">
    <citation type="journal article" date="2019" name="Int. J. Syst. Evol. Microbiol.">
        <title>The Global Catalogue of Microorganisms (GCM) 10K type strain sequencing project: providing services to taxonomists for standard genome sequencing and annotation.</title>
        <authorList>
            <consortium name="The Broad Institute Genomics Platform"/>
            <consortium name="The Broad Institute Genome Sequencing Center for Infectious Disease"/>
            <person name="Wu L."/>
            <person name="Ma J."/>
        </authorList>
    </citation>
    <scope>NUCLEOTIDE SEQUENCE [LARGE SCALE GENOMIC DNA]</scope>
    <source>
        <strain evidence="2 3">DSM 29988</strain>
    </source>
</reference>
<feature type="region of interest" description="Disordered" evidence="1">
    <location>
        <begin position="180"/>
        <end position="207"/>
    </location>
</feature>
<dbReference type="EMBL" id="JBHTAA010000005">
    <property type="protein sequence ID" value="MFC7204886.1"/>
    <property type="molecule type" value="Genomic_DNA"/>
</dbReference>